<sequence length="627" mass="68512">MPPTAPSTTRGPARSPTPNSSGPAVGPPNAVARRNTLRDRELSSGNPNRNSISSPLSARSAAKRPSSNSSDADLESAAILEDLRSRLAQSESAAEAAAEEYAKQVKALQIRLEEALGEQMRMEEVCHGKDEVIENFEIQIKDLTRTKRDQDNIHEAERIAAQQEKEEMLDREEELNAIVQRLKDSLAQREKSADCDGRNSLESPPADEPLGFAPSNNAPAPNRSNNILLQKDKLIESLRLELAEAQIRLAEADHQGGTKLHQLEQQLLETRMTNARLMEDNESFQLLLSSAALNGDFPRGDYNDAFSEAEPEPESHVVKKVQGSPRNSISLGSNLAEELEEAAHSETEKYRKLESELKSLKEQNKAMSLYINNIIERILQHKDSEAILDKTASLSASAAAPTGTDKALPPPPAEEEPGHGKILQRTKSLANRNNAKPSKQPTEGEAVLTRSQSMRAPPVGAHKRSQSDANTVYSGASVVNNLYRGEGIITPRSQTFYGSEQFNKGNRPRNSDISLDSTASDLGDLPARPAPSPTHSAAVGPIAGNKLRPLRLVQENVSNGLVSPPLQGGSRKISGDYKDDVGDPNVKLEKRQSKRGSWMMSIFSRNKEDQASVLPAENVLFERKDVE</sequence>
<feature type="coiled-coil region" evidence="1">
    <location>
        <begin position="336"/>
        <end position="370"/>
    </location>
</feature>
<feature type="compositionally biased region" description="Polar residues" evidence="2">
    <location>
        <begin position="425"/>
        <end position="441"/>
    </location>
</feature>
<feature type="compositionally biased region" description="Basic and acidic residues" evidence="2">
    <location>
        <begin position="188"/>
        <end position="199"/>
    </location>
</feature>
<accession>D5GBP1</accession>
<feature type="compositionally biased region" description="Low complexity" evidence="2">
    <location>
        <begin position="213"/>
        <end position="225"/>
    </location>
</feature>
<feature type="coiled-coil region" evidence="1">
    <location>
        <begin position="80"/>
        <end position="185"/>
    </location>
</feature>
<dbReference type="Proteomes" id="UP000006911">
    <property type="component" value="Unassembled WGS sequence"/>
</dbReference>
<dbReference type="EMBL" id="FN430097">
    <property type="protein sequence ID" value="CAZ81891.1"/>
    <property type="molecule type" value="Genomic_DNA"/>
</dbReference>
<dbReference type="PANTHER" id="PTHR38120:SF1">
    <property type="entry name" value="M PROTEIN, SEROTYPE 2.1"/>
    <property type="match status" value="1"/>
</dbReference>
<dbReference type="eggNOG" id="ENOG502QVZ5">
    <property type="taxonomic scope" value="Eukaryota"/>
</dbReference>
<feature type="compositionally biased region" description="Polar residues" evidence="2">
    <location>
        <begin position="43"/>
        <end position="57"/>
    </location>
</feature>
<name>D5GBP1_TUBMM</name>
<feature type="region of interest" description="Disordered" evidence="2">
    <location>
        <begin position="559"/>
        <end position="584"/>
    </location>
</feature>
<dbReference type="RefSeq" id="XP_002837700.1">
    <property type="nucleotide sequence ID" value="XM_002837654.1"/>
</dbReference>
<feature type="compositionally biased region" description="Polar residues" evidence="2">
    <location>
        <begin position="1"/>
        <end position="22"/>
    </location>
</feature>
<dbReference type="GeneID" id="9182928"/>
<evidence type="ECO:0000256" key="2">
    <source>
        <dbReference type="SAM" id="MobiDB-lite"/>
    </source>
</evidence>
<organism evidence="3 4">
    <name type="scientific">Tuber melanosporum (strain Mel28)</name>
    <name type="common">Perigord black truffle</name>
    <dbReference type="NCBI Taxonomy" id="656061"/>
    <lineage>
        <taxon>Eukaryota</taxon>
        <taxon>Fungi</taxon>
        <taxon>Dikarya</taxon>
        <taxon>Ascomycota</taxon>
        <taxon>Pezizomycotina</taxon>
        <taxon>Pezizomycetes</taxon>
        <taxon>Pezizales</taxon>
        <taxon>Tuberaceae</taxon>
        <taxon>Tuber</taxon>
    </lineage>
</organism>
<evidence type="ECO:0000256" key="1">
    <source>
        <dbReference type="SAM" id="Coils"/>
    </source>
</evidence>
<keyword evidence="1" id="KW-0175">Coiled coil</keyword>
<feature type="region of interest" description="Disordered" evidence="2">
    <location>
        <begin position="1"/>
        <end position="75"/>
    </location>
</feature>
<feature type="coiled-coil region" evidence="1">
    <location>
        <begin position="228"/>
        <end position="280"/>
    </location>
</feature>
<feature type="compositionally biased region" description="Basic and acidic residues" evidence="2">
    <location>
        <begin position="573"/>
        <end position="584"/>
    </location>
</feature>
<dbReference type="PANTHER" id="PTHR38120">
    <property type="entry name" value="EXPRESSED PROTEIN"/>
    <property type="match status" value="1"/>
</dbReference>
<feature type="region of interest" description="Disordered" evidence="2">
    <location>
        <begin position="395"/>
        <end position="469"/>
    </location>
</feature>
<dbReference type="KEGG" id="tml:GSTUM_00005500001"/>
<reference evidence="3 4" key="1">
    <citation type="journal article" date="2010" name="Nature">
        <title>Perigord black truffle genome uncovers evolutionary origins and mechanisms of symbiosis.</title>
        <authorList>
            <person name="Martin F."/>
            <person name="Kohler A."/>
            <person name="Murat C."/>
            <person name="Balestrini R."/>
            <person name="Coutinho P.M."/>
            <person name="Jaillon O."/>
            <person name="Montanini B."/>
            <person name="Morin E."/>
            <person name="Noel B."/>
            <person name="Percudani R."/>
            <person name="Porcel B."/>
            <person name="Rubini A."/>
            <person name="Amicucci A."/>
            <person name="Amselem J."/>
            <person name="Anthouard V."/>
            <person name="Arcioni S."/>
            <person name="Artiguenave F."/>
            <person name="Aury J.M."/>
            <person name="Ballario P."/>
            <person name="Bolchi A."/>
            <person name="Brenna A."/>
            <person name="Brun A."/>
            <person name="Buee M."/>
            <person name="Cantarel B."/>
            <person name="Chevalier G."/>
            <person name="Couloux A."/>
            <person name="Da Silva C."/>
            <person name="Denoeud F."/>
            <person name="Duplessis S."/>
            <person name="Ghignone S."/>
            <person name="Hilselberger B."/>
            <person name="Iotti M."/>
            <person name="Marcais B."/>
            <person name="Mello A."/>
            <person name="Miranda M."/>
            <person name="Pacioni G."/>
            <person name="Quesneville H."/>
            <person name="Riccioni C."/>
            <person name="Ruotolo R."/>
            <person name="Splivallo R."/>
            <person name="Stocchi V."/>
            <person name="Tisserant E."/>
            <person name="Viscomi A.R."/>
            <person name="Zambonelli A."/>
            <person name="Zampieri E."/>
            <person name="Henrissat B."/>
            <person name="Lebrun M.H."/>
            <person name="Paolocci F."/>
            <person name="Bonfante P."/>
            <person name="Ottonello S."/>
            <person name="Wincker P."/>
        </authorList>
    </citation>
    <scope>NUCLEOTIDE SEQUENCE [LARGE SCALE GENOMIC DNA]</scope>
    <source>
        <strain evidence="3 4">Mel28</strain>
    </source>
</reference>
<proteinExistence type="predicted"/>
<keyword evidence="4" id="KW-1185">Reference proteome</keyword>
<gene>
    <name evidence="3" type="ORF">GSTUM_00005500001</name>
</gene>
<dbReference type="OMA" id="METIYEA"/>
<evidence type="ECO:0000313" key="4">
    <source>
        <dbReference type="Proteomes" id="UP000006911"/>
    </source>
</evidence>
<evidence type="ECO:0000313" key="3">
    <source>
        <dbReference type="EMBL" id="CAZ81891.1"/>
    </source>
</evidence>
<dbReference type="InParanoid" id="D5GBP1"/>
<feature type="compositionally biased region" description="Polar residues" evidence="2">
    <location>
        <begin position="511"/>
        <end position="520"/>
    </location>
</feature>
<protein>
    <submittedName>
        <fullName evidence="3">(Perigord truffle) hypothetical protein</fullName>
    </submittedName>
</protein>
<feature type="region of interest" description="Disordered" evidence="2">
    <location>
        <begin position="188"/>
        <end position="225"/>
    </location>
</feature>
<dbReference type="AlphaFoldDB" id="D5GBP1"/>
<dbReference type="HOGENOM" id="CLU_015321_0_0_1"/>
<feature type="region of interest" description="Disordered" evidence="2">
    <location>
        <begin position="498"/>
        <end position="541"/>
    </location>
</feature>
<dbReference type="STRING" id="656061.D5GBP1"/>